<dbReference type="Proteomes" id="UP000813824">
    <property type="component" value="Unassembled WGS sequence"/>
</dbReference>
<dbReference type="PANTHER" id="PTHR47966">
    <property type="entry name" value="BETA-SITE APP-CLEAVING ENZYME, ISOFORM A-RELATED"/>
    <property type="match status" value="1"/>
</dbReference>
<dbReference type="SUPFAM" id="SSF50630">
    <property type="entry name" value="Acid proteases"/>
    <property type="match status" value="1"/>
</dbReference>
<dbReference type="PANTHER" id="PTHR47966:SF6">
    <property type="entry name" value="PEPTIDASE A1 DOMAIN-CONTAINING PROTEIN"/>
    <property type="match status" value="1"/>
</dbReference>
<keyword evidence="2 5" id="KW-0064">Aspartyl protease</keyword>
<feature type="chain" id="PRO_5035449923" evidence="7">
    <location>
        <begin position="26"/>
        <end position="488"/>
    </location>
</feature>
<comment type="similarity">
    <text evidence="1 5">Belongs to the peptidase A1 family.</text>
</comment>
<dbReference type="InterPro" id="IPR001969">
    <property type="entry name" value="Aspartic_peptidase_AS"/>
</dbReference>
<dbReference type="OrthoDB" id="771136at2759"/>
<evidence type="ECO:0000256" key="3">
    <source>
        <dbReference type="PIRSR" id="PIRSR601461-1"/>
    </source>
</evidence>
<keyword evidence="4" id="KW-1015">Disulfide bond</keyword>
<dbReference type="InterPro" id="IPR034164">
    <property type="entry name" value="Pepsin-like_dom"/>
</dbReference>
<dbReference type="Pfam" id="PF00026">
    <property type="entry name" value="Asp"/>
    <property type="match status" value="1"/>
</dbReference>
<dbReference type="InterPro" id="IPR033121">
    <property type="entry name" value="PEPTIDASE_A1"/>
</dbReference>
<dbReference type="PROSITE" id="PS00141">
    <property type="entry name" value="ASP_PROTEASE"/>
    <property type="match status" value="1"/>
</dbReference>
<reference evidence="9" key="1">
    <citation type="journal article" date="2021" name="New Phytol.">
        <title>Evolutionary innovations through gain and loss of genes in the ectomycorrhizal Boletales.</title>
        <authorList>
            <person name="Wu G."/>
            <person name="Miyauchi S."/>
            <person name="Morin E."/>
            <person name="Kuo A."/>
            <person name="Drula E."/>
            <person name="Varga T."/>
            <person name="Kohler A."/>
            <person name="Feng B."/>
            <person name="Cao Y."/>
            <person name="Lipzen A."/>
            <person name="Daum C."/>
            <person name="Hundley H."/>
            <person name="Pangilinan J."/>
            <person name="Johnson J."/>
            <person name="Barry K."/>
            <person name="LaButti K."/>
            <person name="Ng V."/>
            <person name="Ahrendt S."/>
            <person name="Min B."/>
            <person name="Choi I.G."/>
            <person name="Park H."/>
            <person name="Plett J.M."/>
            <person name="Magnuson J."/>
            <person name="Spatafora J.W."/>
            <person name="Nagy L.G."/>
            <person name="Henrissat B."/>
            <person name="Grigoriev I.V."/>
            <person name="Yang Z.L."/>
            <person name="Xu J."/>
            <person name="Martin F.M."/>
        </authorList>
    </citation>
    <scope>NUCLEOTIDE SEQUENCE</scope>
    <source>
        <strain evidence="9">KKN 215</strain>
    </source>
</reference>
<keyword evidence="7" id="KW-0732">Signal</keyword>
<keyword evidence="10" id="KW-1185">Reference proteome</keyword>
<feature type="transmembrane region" description="Helical" evidence="6">
    <location>
        <begin position="463"/>
        <end position="487"/>
    </location>
</feature>
<dbReference type="GO" id="GO:0006508">
    <property type="term" value="P:proteolysis"/>
    <property type="evidence" value="ECO:0007669"/>
    <property type="project" value="UniProtKB-KW"/>
</dbReference>
<evidence type="ECO:0000313" key="10">
    <source>
        <dbReference type="Proteomes" id="UP000813824"/>
    </source>
</evidence>
<evidence type="ECO:0000256" key="4">
    <source>
        <dbReference type="PIRSR" id="PIRSR601461-2"/>
    </source>
</evidence>
<comment type="caution">
    <text evidence="9">The sequence shown here is derived from an EMBL/GenBank/DDBJ whole genome shotgun (WGS) entry which is preliminary data.</text>
</comment>
<keyword evidence="6" id="KW-0472">Membrane</keyword>
<dbReference type="PRINTS" id="PR00792">
    <property type="entry name" value="PEPSIN"/>
</dbReference>
<sequence length="488" mass="50712">MKISSLPSSLSLVVYAWIATSTADALTITPHHPPAAQQIGIVRRSKQRMTAEEFSEWSENKLAGLALKYGGGSSSEKRAVGVNLLVNQQFDSSYFGTVAVGTPPISYSVILDTGSADMWIATTSSNQSQSSSGIPLFNPSTSTTFKDSNEPFQVNYGSGSVSGTLGTDKVQFAGFEVQAQEFGQVHQTTSQLLTSPVSGLMGLGFQGIASSGALPFWQAIVKSNQLDSPLMSFQLTRMNNASNARSLEFGGTFTLGAVNNTLFTGDIDYQNIPDGAPGYWILPLSGLSAEGKNVDVPSGTAAWAAIDTGTTGVAGPANVIAQLYAAIPGSRPLQGSQNFWSIPCDTDYKVTMRFGSSSINWPISSADMRQQQLDDNTCVGGFFSLPSTGMGRTPSWIVGDTFLKNVYSVFRSSPPSVGFAALSATAVSLSDPNLPVPSATLAPSPNSVGGGNNGGGGKNNSGVMSLATASAGVVTIVSVLFGAVIALL</sequence>
<dbReference type="CDD" id="cd05471">
    <property type="entry name" value="pepsin_like"/>
    <property type="match status" value="1"/>
</dbReference>
<organism evidence="9 10">
    <name type="scientific">Cristinia sonorae</name>
    <dbReference type="NCBI Taxonomy" id="1940300"/>
    <lineage>
        <taxon>Eukaryota</taxon>
        <taxon>Fungi</taxon>
        <taxon>Dikarya</taxon>
        <taxon>Basidiomycota</taxon>
        <taxon>Agaricomycotina</taxon>
        <taxon>Agaricomycetes</taxon>
        <taxon>Agaricomycetidae</taxon>
        <taxon>Agaricales</taxon>
        <taxon>Pleurotineae</taxon>
        <taxon>Stephanosporaceae</taxon>
        <taxon>Cristinia</taxon>
    </lineage>
</organism>
<feature type="active site" evidence="3">
    <location>
        <position position="307"/>
    </location>
</feature>
<dbReference type="FunFam" id="2.40.70.10:FF:000008">
    <property type="entry name" value="Cathepsin D"/>
    <property type="match status" value="1"/>
</dbReference>
<evidence type="ECO:0000256" key="6">
    <source>
        <dbReference type="SAM" id="Phobius"/>
    </source>
</evidence>
<feature type="active site" evidence="3">
    <location>
        <position position="112"/>
    </location>
</feature>
<evidence type="ECO:0000256" key="5">
    <source>
        <dbReference type="RuleBase" id="RU000454"/>
    </source>
</evidence>
<feature type="domain" description="Peptidase A1" evidence="8">
    <location>
        <begin position="94"/>
        <end position="420"/>
    </location>
</feature>
<keyword evidence="5" id="KW-0378">Hydrolase</keyword>
<keyword evidence="6" id="KW-1133">Transmembrane helix</keyword>
<evidence type="ECO:0000256" key="1">
    <source>
        <dbReference type="ARBA" id="ARBA00007447"/>
    </source>
</evidence>
<evidence type="ECO:0000256" key="2">
    <source>
        <dbReference type="ARBA" id="ARBA00022750"/>
    </source>
</evidence>
<proteinExistence type="inferred from homology"/>
<feature type="disulfide bond" evidence="4">
    <location>
        <begin position="344"/>
        <end position="378"/>
    </location>
</feature>
<evidence type="ECO:0000259" key="8">
    <source>
        <dbReference type="PROSITE" id="PS51767"/>
    </source>
</evidence>
<keyword evidence="5" id="KW-0645">Protease</keyword>
<dbReference type="GO" id="GO:0004190">
    <property type="term" value="F:aspartic-type endopeptidase activity"/>
    <property type="evidence" value="ECO:0007669"/>
    <property type="project" value="UniProtKB-KW"/>
</dbReference>
<gene>
    <name evidence="9" type="ORF">BXZ70DRAFT_1036137</name>
</gene>
<dbReference type="EMBL" id="JAEVFJ010000029">
    <property type="protein sequence ID" value="KAH8093239.1"/>
    <property type="molecule type" value="Genomic_DNA"/>
</dbReference>
<keyword evidence="6" id="KW-0812">Transmembrane</keyword>
<evidence type="ECO:0000256" key="7">
    <source>
        <dbReference type="SAM" id="SignalP"/>
    </source>
</evidence>
<accession>A0A8K0XMC6</accession>
<protein>
    <submittedName>
        <fullName evidence="9">Aspartic peptidase domain-containing protein</fullName>
    </submittedName>
</protein>
<dbReference type="InterPro" id="IPR021109">
    <property type="entry name" value="Peptidase_aspartic_dom_sf"/>
</dbReference>
<dbReference type="InterPro" id="IPR001461">
    <property type="entry name" value="Aspartic_peptidase_A1"/>
</dbReference>
<feature type="signal peptide" evidence="7">
    <location>
        <begin position="1"/>
        <end position="25"/>
    </location>
</feature>
<evidence type="ECO:0000313" key="9">
    <source>
        <dbReference type="EMBL" id="KAH8093239.1"/>
    </source>
</evidence>
<dbReference type="AlphaFoldDB" id="A0A8K0XMC6"/>
<dbReference type="PROSITE" id="PS51767">
    <property type="entry name" value="PEPTIDASE_A1"/>
    <property type="match status" value="1"/>
</dbReference>
<name>A0A8K0XMC6_9AGAR</name>
<dbReference type="Gene3D" id="2.40.70.10">
    <property type="entry name" value="Acid Proteases"/>
    <property type="match status" value="2"/>
</dbReference>